<name>A0A4Y2JIX6_ARAVE</name>
<comment type="caution">
    <text evidence="1">The sequence shown here is derived from an EMBL/GenBank/DDBJ whole genome shotgun (WGS) entry which is preliminary data.</text>
</comment>
<dbReference type="EMBL" id="BGPR01003535">
    <property type="protein sequence ID" value="GBM89389.1"/>
    <property type="molecule type" value="Genomic_DNA"/>
</dbReference>
<protein>
    <submittedName>
        <fullName evidence="1">Uncharacterized protein</fullName>
    </submittedName>
</protein>
<organism evidence="1 2">
    <name type="scientific">Araneus ventricosus</name>
    <name type="common">Orbweaver spider</name>
    <name type="synonym">Epeira ventricosa</name>
    <dbReference type="NCBI Taxonomy" id="182803"/>
    <lineage>
        <taxon>Eukaryota</taxon>
        <taxon>Metazoa</taxon>
        <taxon>Ecdysozoa</taxon>
        <taxon>Arthropoda</taxon>
        <taxon>Chelicerata</taxon>
        <taxon>Arachnida</taxon>
        <taxon>Araneae</taxon>
        <taxon>Araneomorphae</taxon>
        <taxon>Entelegynae</taxon>
        <taxon>Araneoidea</taxon>
        <taxon>Araneidae</taxon>
        <taxon>Araneus</taxon>
    </lineage>
</organism>
<dbReference type="OrthoDB" id="10637758at2759"/>
<evidence type="ECO:0000313" key="2">
    <source>
        <dbReference type="Proteomes" id="UP000499080"/>
    </source>
</evidence>
<keyword evidence="2" id="KW-1185">Reference proteome</keyword>
<dbReference type="Proteomes" id="UP000499080">
    <property type="component" value="Unassembled WGS sequence"/>
</dbReference>
<gene>
    <name evidence="1" type="ORF">AVEN_200453_1</name>
</gene>
<accession>A0A4Y2JIX6</accession>
<sequence>MHALNFPSIPQCTTSSRTHSKCCFHPLHSVRAGKACRNSQDKLNEPYAGEAIPETSPLSERPSIQEFFEPYISSCVHANRTLLLNILPALLHPVAHPSSLPVKSEIPWTLA</sequence>
<evidence type="ECO:0000313" key="1">
    <source>
        <dbReference type="EMBL" id="GBM89389.1"/>
    </source>
</evidence>
<proteinExistence type="predicted"/>
<dbReference type="AlphaFoldDB" id="A0A4Y2JIX6"/>
<reference evidence="1 2" key="1">
    <citation type="journal article" date="2019" name="Sci. Rep.">
        <title>Orb-weaving spider Araneus ventricosus genome elucidates the spidroin gene catalogue.</title>
        <authorList>
            <person name="Kono N."/>
            <person name="Nakamura H."/>
            <person name="Ohtoshi R."/>
            <person name="Moran D.A.P."/>
            <person name="Shinohara A."/>
            <person name="Yoshida Y."/>
            <person name="Fujiwara M."/>
            <person name="Mori M."/>
            <person name="Tomita M."/>
            <person name="Arakawa K."/>
        </authorList>
    </citation>
    <scope>NUCLEOTIDE SEQUENCE [LARGE SCALE GENOMIC DNA]</scope>
</reference>